<dbReference type="PANTHER" id="PTHR35007:SF3">
    <property type="entry name" value="POSSIBLE CONSERVED ALANINE RICH MEMBRANE PROTEIN"/>
    <property type="match status" value="1"/>
</dbReference>
<keyword evidence="2" id="KW-1003">Cell membrane</keyword>
<comment type="subcellular location">
    <subcellularLocation>
        <location evidence="1">Cell membrane</location>
        <topology evidence="1">Multi-pass membrane protein</topology>
    </subcellularLocation>
</comment>
<dbReference type="AlphaFoldDB" id="A0A8J3R6L2"/>
<evidence type="ECO:0000256" key="6">
    <source>
        <dbReference type="SAM" id="Phobius"/>
    </source>
</evidence>
<reference evidence="8" key="1">
    <citation type="submission" date="2021-01" db="EMBL/GenBank/DDBJ databases">
        <title>Whole genome shotgun sequence of Sphaerimonospora thailandensis NBRC 107569.</title>
        <authorList>
            <person name="Komaki H."/>
            <person name="Tamura T."/>
        </authorList>
    </citation>
    <scope>NUCLEOTIDE SEQUENCE</scope>
    <source>
        <strain evidence="8">NBRC 107569</strain>
    </source>
</reference>
<organism evidence="8 9">
    <name type="scientific">Sphaerimonospora thailandensis</name>
    <dbReference type="NCBI Taxonomy" id="795644"/>
    <lineage>
        <taxon>Bacteria</taxon>
        <taxon>Bacillati</taxon>
        <taxon>Actinomycetota</taxon>
        <taxon>Actinomycetes</taxon>
        <taxon>Streptosporangiales</taxon>
        <taxon>Streptosporangiaceae</taxon>
        <taxon>Sphaerimonospora</taxon>
    </lineage>
</organism>
<dbReference type="Pfam" id="PF00482">
    <property type="entry name" value="T2SSF"/>
    <property type="match status" value="1"/>
</dbReference>
<feature type="transmembrane region" description="Helical" evidence="6">
    <location>
        <begin position="221"/>
        <end position="247"/>
    </location>
</feature>
<dbReference type="PANTHER" id="PTHR35007">
    <property type="entry name" value="INTEGRAL MEMBRANE PROTEIN-RELATED"/>
    <property type="match status" value="1"/>
</dbReference>
<evidence type="ECO:0000256" key="1">
    <source>
        <dbReference type="ARBA" id="ARBA00004651"/>
    </source>
</evidence>
<evidence type="ECO:0000313" key="9">
    <source>
        <dbReference type="Proteomes" id="UP000610966"/>
    </source>
</evidence>
<sequence>MAMMTVSAAVLIGLAVWAWPSPRSPADRLHVMTSAAGAGAAATTLTAAGTRKARLMLAMPVGLVGFLIVGGIAGAVVGGVLACVVLAVMHWREPVESRRRHERMAEDLPFAADLMVACLRAGQPLSGAIETAAEAVGGPLGERLAWTGAQVRLGADSETAWAVLASEPPLASLARTMIRSTQGGAPVADVLLRLADEARQAARAASCATARRVGVQAVAPLGLCFLPAFVFLGIVPVVAGLAAQVLLP</sequence>
<evidence type="ECO:0000259" key="7">
    <source>
        <dbReference type="Pfam" id="PF00482"/>
    </source>
</evidence>
<dbReference type="EMBL" id="BOOG01000021">
    <property type="protein sequence ID" value="GIH70256.1"/>
    <property type="molecule type" value="Genomic_DNA"/>
</dbReference>
<keyword evidence="3 6" id="KW-0812">Transmembrane</keyword>
<name>A0A8J3R6L2_9ACTN</name>
<comment type="caution">
    <text evidence="8">The sequence shown here is derived from an EMBL/GenBank/DDBJ whole genome shotgun (WGS) entry which is preliminary data.</text>
</comment>
<feature type="domain" description="Type II secretion system protein GspF" evidence="7">
    <location>
        <begin position="112"/>
        <end position="232"/>
    </location>
</feature>
<dbReference type="GO" id="GO:0005886">
    <property type="term" value="C:plasma membrane"/>
    <property type="evidence" value="ECO:0007669"/>
    <property type="project" value="UniProtKB-SubCell"/>
</dbReference>
<feature type="transmembrane region" description="Helical" evidence="6">
    <location>
        <begin position="63"/>
        <end position="91"/>
    </location>
</feature>
<dbReference type="RefSeq" id="WP_239089614.1">
    <property type="nucleotide sequence ID" value="NZ_BOOG01000021.1"/>
</dbReference>
<dbReference type="InterPro" id="IPR018076">
    <property type="entry name" value="T2SS_GspF_dom"/>
</dbReference>
<keyword evidence="5 6" id="KW-0472">Membrane</keyword>
<evidence type="ECO:0000256" key="5">
    <source>
        <dbReference type="ARBA" id="ARBA00023136"/>
    </source>
</evidence>
<keyword evidence="4 6" id="KW-1133">Transmembrane helix</keyword>
<evidence type="ECO:0000313" key="8">
    <source>
        <dbReference type="EMBL" id="GIH70256.1"/>
    </source>
</evidence>
<gene>
    <name evidence="8" type="ORF">Mth01_25090</name>
</gene>
<accession>A0A8J3R6L2</accession>
<evidence type="ECO:0000256" key="3">
    <source>
        <dbReference type="ARBA" id="ARBA00022692"/>
    </source>
</evidence>
<protein>
    <recommendedName>
        <fullName evidence="7">Type II secretion system protein GspF domain-containing protein</fullName>
    </recommendedName>
</protein>
<keyword evidence="9" id="KW-1185">Reference proteome</keyword>
<proteinExistence type="predicted"/>
<dbReference type="Proteomes" id="UP000610966">
    <property type="component" value="Unassembled WGS sequence"/>
</dbReference>
<evidence type="ECO:0000256" key="2">
    <source>
        <dbReference type="ARBA" id="ARBA00022475"/>
    </source>
</evidence>
<evidence type="ECO:0000256" key="4">
    <source>
        <dbReference type="ARBA" id="ARBA00022989"/>
    </source>
</evidence>